<feature type="region of interest" description="Disordered" evidence="1">
    <location>
        <begin position="323"/>
        <end position="354"/>
    </location>
</feature>
<evidence type="ECO:0000256" key="1">
    <source>
        <dbReference type="SAM" id="MobiDB-lite"/>
    </source>
</evidence>
<gene>
    <name evidence="2" type="ORF">AWC38_SpisGene18228</name>
</gene>
<sequence>MVEIFIHPVRSLEEQSTKVNKSSGYKWFTEEHFRRLITKLQDVILARVLAPSETVGKRKGKNDRTSQCDYAETLPDHELLIQYQFVRRRMYRQTVLIYKKEEPQAGDPREGGGYANYNFYPEKLLVTVMSNSQPGDQKLLVTSRETEDVQEQQLSRSTISKYFCKETTYVTCSTQKKRAALMSLRKKDDSQEKIESYACSNSSVEDESEKTEKTNSTASDSAKLQDADIDGKKDDTSCANQCSQKIETRDVVPPYESENGSKQDGHDKNILKRRENVDNEQRSSQNDISVGSVSATMEDVPQVTSCSDDVNFSKDIMNNEAVKDTEKNKSGSIVSNSSKLKRSRSFSESDTTDSDSVLCLRSRISKYNAVKKQKAVSNDESGGKGKAIAPVIDKAEDDNDFETPKVRRNTAKRKGSDLSDDQDLYSSAFSTDGKTSSNVKPEAKGTINSRKRRTNQAETKGKALGGKATNLKRKRVTKRQAKTVNQTALINLGDVAEEPGSSPAKAIAVEDKPVKQNVRNVEELTASQTEQLVWEYAHELREIFEGKVVTSLFKYCRRHEDYKKGGKIKGDLAFQVQFGLFSEEQRDKIMGVLTHMFCYKHSKAERLLLEGPASAK</sequence>
<dbReference type="AlphaFoldDB" id="A0A2B4RKV7"/>
<comment type="caution">
    <text evidence="2">The sequence shown here is derived from an EMBL/GenBank/DDBJ whole genome shotgun (WGS) entry which is preliminary data.</text>
</comment>
<dbReference type="EMBL" id="LSMT01000473">
    <property type="protein sequence ID" value="PFX17433.1"/>
    <property type="molecule type" value="Genomic_DNA"/>
</dbReference>
<feature type="region of interest" description="Disordered" evidence="1">
    <location>
        <begin position="370"/>
        <end position="461"/>
    </location>
</feature>
<organism evidence="2 3">
    <name type="scientific">Stylophora pistillata</name>
    <name type="common">Smooth cauliflower coral</name>
    <dbReference type="NCBI Taxonomy" id="50429"/>
    <lineage>
        <taxon>Eukaryota</taxon>
        <taxon>Metazoa</taxon>
        <taxon>Cnidaria</taxon>
        <taxon>Anthozoa</taxon>
        <taxon>Hexacorallia</taxon>
        <taxon>Scleractinia</taxon>
        <taxon>Astrocoeniina</taxon>
        <taxon>Pocilloporidae</taxon>
        <taxon>Stylophora</taxon>
    </lineage>
</organism>
<feature type="compositionally biased region" description="Polar residues" evidence="1">
    <location>
        <begin position="428"/>
        <end position="439"/>
    </location>
</feature>
<feature type="compositionally biased region" description="Basic and acidic residues" evidence="1">
    <location>
        <begin position="259"/>
        <end position="281"/>
    </location>
</feature>
<feature type="compositionally biased region" description="Basic and acidic residues" evidence="1">
    <location>
        <begin position="223"/>
        <end position="236"/>
    </location>
</feature>
<protein>
    <submittedName>
        <fullName evidence="2">Uncharacterized protein</fullName>
    </submittedName>
</protein>
<name>A0A2B4RKV7_STYPI</name>
<keyword evidence="3" id="KW-1185">Reference proteome</keyword>
<feature type="compositionally biased region" description="Basic and acidic residues" evidence="1">
    <location>
        <begin position="185"/>
        <end position="195"/>
    </location>
</feature>
<feature type="region of interest" description="Disordered" evidence="1">
    <location>
        <begin position="184"/>
        <end position="310"/>
    </location>
</feature>
<reference evidence="3" key="1">
    <citation type="journal article" date="2017" name="bioRxiv">
        <title>Comparative analysis of the genomes of Stylophora pistillata and Acropora digitifera provides evidence for extensive differences between species of corals.</title>
        <authorList>
            <person name="Voolstra C.R."/>
            <person name="Li Y."/>
            <person name="Liew Y.J."/>
            <person name="Baumgarten S."/>
            <person name="Zoccola D."/>
            <person name="Flot J.-F."/>
            <person name="Tambutte S."/>
            <person name="Allemand D."/>
            <person name="Aranda M."/>
        </authorList>
    </citation>
    <scope>NUCLEOTIDE SEQUENCE [LARGE SCALE GENOMIC DNA]</scope>
</reference>
<proteinExistence type="predicted"/>
<accession>A0A2B4RKV7</accession>
<dbReference type="OrthoDB" id="6382611at2759"/>
<evidence type="ECO:0000313" key="2">
    <source>
        <dbReference type="EMBL" id="PFX17433.1"/>
    </source>
</evidence>
<dbReference type="STRING" id="50429.A0A2B4RKV7"/>
<dbReference type="Proteomes" id="UP000225706">
    <property type="component" value="Unassembled WGS sequence"/>
</dbReference>
<evidence type="ECO:0000313" key="3">
    <source>
        <dbReference type="Proteomes" id="UP000225706"/>
    </source>
</evidence>
<feature type="compositionally biased region" description="Polar residues" evidence="1">
    <location>
        <begin position="282"/>
        <end position="295"/>
    </location>
</feature>